<evidence type="ECO:0000313" key="3">
    <source>
        <dbReference type="Proteomes" id="UP000612680"/>
    </source>
</evidence>
<evidence type="ECO:0000313" key="2">
    <source>
        <dbReference type="EMBL" id="QRR00983.1"/>
    </source>
</evidence>
<name>A0ABX7I547_9BACT</name>
<accession>A0ABX7I547</accession>
<gene>
    <name evidence="2" type="ORF">HWI92_08760</name>
</gene>
<keyword evidence="1" id="KW-0472">Membrane</keyword>
<evidence type="ECO:0008006" key="4">
    <source>
        <dbReference type="Google" id="ProtNLM"/>
    </source>
</evidence>
<dbReference type="RefSeq" id="WP_204662825.1">
    <property type="nucleotide sequence ID" value="NZ_CP056775.1"/>
</dbReference>
<keyword evidence="1" id="KW-0812">Transmembrane</keyword>
<feature type="transmembrane region" description="Helical" evidence="1">
    <location>
        <begin position="6"/>
        <end position="25"/>
    </location>
</feature>
<dbReference type="Proteomes" id="UP000612680">
    <property type="component" value="Chromosome"/>
</dbReference>
<reference evidence="2 3" key="1">
    <citation type="submission" date="2020-06" db="EMBL/GenBank/DDBJ databases">
        <title>Dyadobacter sandarakinus sp. nov., isolated from the soil of the Arctic Yellow River Station.</title>
        <authorList>
            <person name="Zhang Y."/>
            <person name="Peng F."/>
        </authorList>
    </citation>
    <scope>NUCLEOTIDE SEQUENCE [LARGE SCALE GENOMIC DNA]</scope>
    <source>
        <strain evidence="2 3">Q3-56</strain>
    </source>
</reference>
<keyword evidence="1" id="KW-1133">Transmembrane helix</keyword>
<evidence type="ECO:0000256" key="1">
    <source>
        <dbReference type="SAM" id="Phobius"/>
    </source>
</evidence>
<sequence length="114" mass="11436">MLDGVVVPLLSFIGLLGWVVLPGSVDERFMPGSVAGRVVDSGSVFDGVVVDEFGVMVEGEVRGVVPGWLAPGNVDGCTVLPGTVDGCVVLRCVPAGCVVAPGAVLDGEEAGVDV</sequence>
<protein>
    <recommendedName>
        <fullName evidence="4">NusG domain-containing protein</fullName>
    </recommendedName>
</protein>
<dbReference type="EMBL" id="CP056775">
    <property type="protein sequence ID" value="QRR00983.1"/>
    <property type="molecule type" value="Genomic_DNA"/>
</dbReference>
<organism evidence="2 3">
    <name type="scientific">Dyadobacter sandarakinus</name>
    <dbReference type="NCBI Taxonomy" id="2747268"/>
    <lineage>
        <taxon>Bacteria</taxon>
        <taxon>Pseudomonadati</taxon>
        <taxon>Bacteroidota</taxon>
        <taxon>Cytophagia</taxon>
        <taxon>Cytophagales</taxon>
        <taxon>Spirosomataceae</taxon>
        <taxon>Dyadobacter</taxon>
    </lineage>
</organism>
<keyword evidence="3" id="KW-1185">Reference proteome</keyword>
<proteinExistence type="predicted"/>